<dbReference type="Gene3D" id="1.10.1200.10">
    <property type="entry name" value="ACP-like"/>
    <property type="match status" value="1"/>
</dbReference>
<feature type="domain" description="Carrier" evidence="5">
    <location>
        <begin position="107"/>
        <end position="182"/>
    </location>
</feature>
<dbReference type="Gene3D" id="3.40.50.720">
    <property type="entry name" value="NAD(P)-binding Rossmann-like Domain"/>
    <property type="match status" value="1"/>
</dbReference>
<dbReference type="InterPro" id="IPR050091">
    <property type="entry name" value="PKS_NRPS_Biosynth_Enz"/>
</dbReference>
<protein>
    <recommendedName>
        <fullName evidence="5">Carrier domain-containing protein</fullName>
    </recommendedName>
</protein>
<dbReference type="Pfam" id="PF00550">
    <property type="entry name" value="PP-binding"/>
    <property type="match status" value="1"/>
</dbReference>
<keyword evidence="7" id="KW-1185">Reference proteome</keyword>
<keyword evidence="1" id="KW-0596">Phosphopantetheine</keyword>
<dbReference type="SUPFAM" id="SSF47336">
    <property type="entry name" value="ACP-like"/>
    <property type="match status" value="1"/>
</dbReference>
<name>A0ABX1CFK8_9ACTN</name>
<evidence type="ECO:0000256" key="4">
    <source>
        <dbReference type="ARBA" id="ARBA00023268"/>
    </source>
</evidence>
<dbReference type="InterPro" id="IPR009081">
    <property type="entry name" value="PP-bd_ACP"/>
</dbReference>
<dbReference type="PANTHER" id="PTHR43775">
    <property type="entry name" value="FATTY ACID SYNTHASE"/>
    <property type="match status" value="1"/>
</dbReference>
<reference evidence="6 7" key="1">
    <citation type="submission" date="2020-03" db="EMBL/GenBank/DDBJ databases">
        <title>Draft genome of Streptomyces sp. ventii, isolated from the Axial Seamount in the Pacific Ocean, and resequencing of the two type strains Streptomyces lonarensis strain NCL 716 and Streptomyces bohaiensis strain 11A07.</title>
        <authorList>
            <person name="Loughran R.M."/>
            <person name="Pfannmuller K.M."/>
            <person name="Wasson B.J."/>
            <person name="Deadmond M.C."/>
            <person name="Paddock B.E."/>
            <person name="Koyack M.J."/>
            <person name="Gallegos D.A."/>
            <person name="Mitchell E.A."/>
            <person name="Ushijima B."/>
            <person name="Saw J.H."/>
            <person name="Mcphail K.L."/>
            <person name="Videau P."/>
        </authorList>
    </citation>
    <scope>NUCLEOTIDE SEQUENCE [LARGE SCALE GENOMIC DNA]</scope>
    <source>
        <strain evidence="6 7">11A07</strain>
    </source>
</reference>
<keyword evidence="3" id="KW-0808">Transferase</keyword>
<dbReference type="EMBL" id="JAAVJC010000432">
    <property type="protein sequence ID" value="NJQ17836.1"/>
    <property type="molecule type" value="Genomic_DNA"/>
</dbReference>
<gene>
    <name evidence="6" type="ORF">HCN52_23610</name>
</gene>
<dbReference type="InterPro" id="IPR020806">
    <property type="entry name" value="PKS_PP-bd"/>
</dbReference>
<evidence type="ECO:0000256" key="1">
    <source>
        <dbReference type="ARBA" id="ARBA00022450"/>
    </source>
</evidence>
<accession>A0ABX1CFK8</accession>
<dbReference type="RefSeq" id="WP_245175401.1">
    <property type="nucleotide sequence ID" value="NZ_JAAVJC010000432.1"/>
</dbReference>
<keyword evidence="2" id="KW-0597">Phosphoprotein</keyword>
<evidence type="ECO:0000256" key="3">
    <source>
        <dbReference type="ARBA" id="ARBA00022679"/>
    </source>
</evidence>
<dbReference type="InterPro" id="IPR036736">
    <property type="entry name" value="ACP-like_sf"/>
</dbReference>
<organism evidence="6 7">
    <name type="scientific">Streptomyces bohaiensis</name>
    <dbReference type="NCBI Taxonomy" id="1431344"/>
    <lineage>
        <taxon>Bacteria</taxon>
        <taxon>Bacillati</taxon>
        <taxon>Actinomycetota</taxon>
        <taxon>Actinomycetes</taxon>
        <taxon>Kitasatosporales</taxon>
        <taxon>Streptomycetaceae</taxon>
        <taxon>Streptomyces</taxon>
    </lineage>
</organism>
<keyword evidence="4" id="KW-0511">Multifunctional enzyme</keyword>
<evidence type="ECO:0000313" key="6">
    <source>
        <dbReference type="EMBL" id="NJQ17836.1"/>
    </source>
</evidence>
<dbReference type="Proteomes" id="UP000727056">
    <property type="component" value="Unassembled WGS sequence"/>
</dbReference>
<evidence type="ECO:0000313" key="7">
    <source>
        <dbReference type="Proteomes" id="UP000727056"/>
    </source>
</evidence>
<sequence>AGLPATAVAWGHWAVPGGPGAGTSRPGVHDLPPATALAALRRALDHDETTVTVCDVDWATLAGPVVPPLLADLPEATAGRHDAGQEQEGPDALLRRLAEADAPGRRRVLRQLVLDQTAEVLRHADSTAVDPRRGFREQGFDSLAAVQFRNRICAATGLTLPVTAAFDHPSPGALADHLLSALTPESGTGPGDAADDLEQATDDEIVALLASEFGIT</sequence>
<dbReference type="SMART" id="SM01294">
    <property type="entry name" value="PKS_PP_betabranch"/>
    <property type="match status" value="1"/>
</dbReference>
<proteinExistence type="predicted"/>
<dbReference type="PROSITE" id="PS50075">
    <property type="entry name" value="CARRIER"/>
    <property type="match status" value="1"/>
</dbReference>
<feature type="non-terminal residue" evidence="6">
    <location>
        <position position="1"/>
    </location>
</feature>
<evidence type="ECO:0000259" key="5">
    <source>
        <dbReference type="PROSITE" id="PS50075"/>
    </source>
</evidence>
<comment type="caution">
    <text evidence="6">The sequence shown here is derived from an EMBL/GenBank/DDBJ whole genome shotgun (WGS) entry which is preliminary data.</text>
</comment>
<dbReference type="SMART" id="SM00823">
    <property type="entry name" value="PKS_PP"/>
    <property type="match status" value="1"/>
</dbReference>
<evidence type="ECO:0000256" key="2">
    <source>
        <dbReference type="ARBA" id="ARBA00022553"/>
    </source>
</evidence>
<dbReference type="PANTHER" id="PTHR43775:SF51">
    <property type="entry name" value="INACTIVE PHENOLPHTHIOCEROL SYNTHESIS POLYKETIDE SYNTHASE TYPE I PKS1-RELATED"/>
    <property type="match status" value="1"/>
</dbReference>